<organism evidence="7 8">
    <name type="scientific">Dyella solisilvae</name>
    <dbReference type="NCBI Taxonomy" id="1920168"/>
    <lineage>
        <taxon>Bacteria</taxon>
        <taxon>Pseudomonadati</taxon>
        <taxon>Pseudomonadota</taxon>
        <taxon>Gammaproteobacteria</taxon>
        <taxon>Lysobacterales</taxon>
        <taxon>Rhodanobacteraceae</taxon>
        <taxon>Dyella</taxon>
    </lineage>
</organism>
<dbReference type="GO" id="GO:0020037">
    <property type="term" value="F:heme binding"/>
    <property type="evidence" value="ECO:0007669"/>
    <property type="project" value="InterPro"/>
</dbReference>
<sequence length="227" mass="24074">MASLASGVAASTNAPIPDTLEQRLVACAACHGPHGAGDPGHPDIPRLAGQPAAYLALQLEYFRSGERKNAEMEFLTRQLSPAYIKEIAAYFSSQQAPYVSTPAPALTDALMSRGEELVRRGDASRGIPACTDCHGQRLTGRDNLIPGLTELSYDYMNAQFALWKGQSRAAEKPYCMAVVAIRMSESDQRAAVAWLASHGGAVAAETAHAAEPPLPGWCVLNRGANGP</sequence>
<dbReference type="InterPro" id="IPR050597">
    <property type="entry name" value="Cytochrome_c_Oxidase_Subunit"/>
</dbReference>
<feature type="binding site" description="covalent" evidence="4">
    <location>
        <position position="133"/>
    </location>
    <ligand>
        <name>heme c</name>
        <dbReference type="ChEBI" id="CHEBI:61717"/>
        <label>2</label>
    </ligand>
</feature>
<dbReference type="GO" id="GO:0009055">
    <property type="term" value="F:electron transfer activity"/>
    <property type="evidence" value="ECO:0007669"/>
    <property type="project" value="InterPro"/>
</dbReference>
<dbReference type="GO" id="GO:0042597">
    <property type="term" value="C:periplasmic space"/>
    <property type="evidence" value="ECO:0007669"/>
    <property type="project" value="InterPro"/>
</dbReference>
<keyword evidence="2 5" id="KW-0479">Metal-binding</keyword>
<dbReference type="SUPFAM" id="SSF46626">
    <property type="entry name" value="Cytochrome c"/>
    <property type="match status" value="2"/>
</dbReference>
<feature type="binding site" description="axial binding residue" evidence="5">
    <location>
        <position position="134"/>
    </location>
    <ligand>
        <name>heme c</name>
        <dbReference type="ChEBI" id="CHEBI:61717"/>
        <label>2</label>
    </ligand>
    <ligandPart>
        <name>Fe</name>
        <dbReference type="ChEBI" id="CHEBI:18248"/>
    </ligandPart>
</feature>
<protein>
    <submittedName>
        <fullName evidence="7">Cytochrome c</fullName>
    </submittedName>
</protein>
<dbReference type="InterPro" id="IPR009056">
    <property type="entry name" value="Cyt_c-like_dom"/>
</dbReference>
<dbReference type="InterPro" id="IPR024167">
    <property type="entry name" value="Cytochrome_c4-like"/>
</dbReference>
<name>A0A370K7Z6_9GAMM</name>
<feature type="binding site" description="covalent" evidence="4">
    <location>
        <position position="30"/>
    </location>
    <ligand>
        <name>heme c</name>
        <dbReference type="ChEBI" id="CHEBI:61717"/>
        <label>1</label>
    </ligand>
</feature>
<dbReference type="InterPro" id="IPR036909">
    <property type="entry name" value="Cyt_c-like_dom_sf"/>
</dbReference>
<dbReference type="Proteomes" id="UP000254711">
    <property type="component" value="Unassembled WGS sequence"/>
</dbReference>
<evidence type="ECO:0000256" key="1">
    <source>
        <dbReference type="ARBA" id="ARBA00022617"/>
    </source>
</evidence>
<dbReference type="AlphaFoldDB" id="A0A370K7Z6"/>
<feature type="binding site" description="covalent" evidence="4">
    <location>
        <position position="27"/>
    </location>
    <ligand>
        <name>heme c</name>
        <dbReference type="ChEBI" id="CHEBI:61717"/>
        <label>1</label>
    </ligand>
</feature>
<keyword evidence="1 4" id="KW-0349">Heme</keyword>
<evidence type="ECO:0000256" key="2">
    <source>
        <dbReference type="ARBA" id="ARBA00022723"/>
    </source>
</evidence>
<dbReference type="Gene3D" id="1.10.760.10">
    <property type="entry name" value="Cytochrome c-like domain"/>
    <property type="match status" value="2"/>
</dbReference>
<comment type="caution">
    <text evidence="7">The sequence shown here is derived from an EMBL/GenBank/DDBJ whole genome shotgun (WGS) entry which is preliminary data.</text>
</comment>
<keyword evidence="8" id="KW-1185">Reference proteome</keyword>
<evidence type="ECO:0000259" key="6">
    <source>
        <dbReference type="PROSITE" id="PS51007"/>
    </source>
</evidence>
<feature type="domain" description="Cytochrome c" evidence="6">
    <location>
        <begin position="2"/>
        <end position="95"/>
    </location>
</feature>
<dbReference type="OrthoDB" id="9773456at2"/>
<feature type="binding site" description="axial binding residue" evidence="5">
    <location>
        <position position="72"/>
    </location>
    <ligand>
        <name>heme c</name>
        <dbReference type="ChEBI" id="CHEBI:61717"/>
        <label>1</label>
    </ligand>
    <ligandPart>
        <name>Fe</name>
        <dbReference type="ChEBI" id="CHEBI:18248"/>
    </ligandPart>
</feature>
<gene>
    <name evidence="7" type="ORF">DVT68_09705</name>
</gene>
<evidence type="ECO:0000256" key="4">
    <source>
        <dbReference type="PIRSR" id="PIRSR000005-1"/>
    </source>
</evidence>
<evidence type="ECO:0000313" key="7">
    <source>
        <dbReference type="EMBL" id="RDI98778.1"/>
    </source>
</evidence>
<dbReference type="PROSITE" id="PS51007">
    <property type="entry name" value="CYTC"/>
    <property type="match status" value="2"/>
</dbReference>
<keyword evidence="3 5" id="KW-0408">Iron</keyword>
<proteinExistence type="predicted"/>
<comment type="PTM">
    <text evidence="4">Binds 2 heme c groups covalently per subunit.</text>
</comment>
<accession>A0A370K7Z6</accession>
<dbReference type="PANTHER" id="PTHR33751">
    <property type="entry name" value="CBB3-TYPE CYTOCHROME C OXIDASE SUBUNIT FIXP"/>
    <property type="match status" value="1"/>
</dbReference>
<feature type="binding site" description="axial binding residue" evidence="5">
    <location>
        <position position="31"/>
    </location>
    <ligand>
        <name>heme c</name>
        <dbReference type="ChEBI" id="CHEBI:61717"/>
        <label>1</label>
    </ligand>
    <ligandPart>
        <name>Fe</name>
        <dbReference type="ChEBI" id="CHEBI:18248"/>
    </ligandPart>
</feature>
<dbReference type="GO" id="GO:0005506">
    <property type="term" value="F:iron ion binding"/>
    <property type="evidence" value="ECO:0007669"/>
    <property type="project" value="InterPro"/>
</dbReference>
<dbReference type="EMBL" id="QQSY01000002">
    <property type="protein sequence ID" value="RDI98778.1"/>
    <property type="molecule type" value="Genomic_DNA"/>
</dbReference>
<dbReference type="PANTHER" id="PTHR33751:SF11">
    <property type="entry name" value="BLL4483 PROTEIN"/>
    <property type="match status" value="1"/>
</dbReference>
<feature type="binding site" description="axial binding residue" evidence="5">
    <location>
        <position position="176"/>
    </location>
    <ligand>
        <name>heme c</name>
        <dbReference type="ChEBI" id="CHEBI:61717"/>
        <label>2</label>
    </ligand>
    <ligandPart>
        <name>Fe</name>
        <dbReference type="ChEBI" id="CHEBI:18248"/>
    </ligandPart>
</feature>
<dbReference type="Pfam" id="PF00034">
    <property type="entry name" value="Cytochrom_C"/>
    <property type="match status" value="1"/>
</dbReference>
<evidence type="ECO:0000256" key="5">
    <source>
        <dbReference type="PIRSR" id="PIRSR000005-2"/>
    </source>
</evidence>
<feature type="binding site" description="covalent" evidence="4">
    <location>
        <position position="130"/>
    </location>
    <ligand>
        <name>heme c</name>
        <dbReference type="ChEBI" id="CHEBI:61717"/>
        <label>2</label>
    </ligand>
</feature>
<evidence type="ECO:0000256" key="3">
    <source>
        <dbReference type="ARBA" id="ARBA00023004"/>
    </source>
</evidence>
<dbReference type="PIRSF" id="PIRSF000005">
    <property type="entry name" value="Cytochrome_c4"/>
    <property type="match status" value="1"/>
</dbReference>
<dbReference type="RefSeq" id="WP_114824867.1">
    <property type="nucleotide sequence ID" value="NZ_QQSY01000002.1"/>
</dbReference>
<feature type="domain" description="Cytochrome c" evidence="6">
    <location>
        <begin position="109"/>
        <end position="199"/>
    </location>
</feature>
<reference evidence="7 8" key="1">
    <citation type="submission" date="2018-07" db="EMBL/GenBank/DDBJ databases">
        <title>Dyella solisilvae sp. nov., isolated from the pine and broad-leaved mixed forest soil.</title>
        <authorList>
            <person name="Gao Z."/>
            <person name="Qiu L."/>
        </authorList>
    </citation>
    <scope>NUCLEOTIDE SEQUENCE [LARGE SCALE GENOMIC DNA]</scope>
    <source>
        <strain evidence="7 8">DHG54</strain>
    </source>
</reference>
<evidence type="ECO:0000313" key="8">
    <source>
        <dbReference type="Proteomes" id="UP000254711"/>
    </source>
</evidence>